<dbReference type="SUPFAM" id="SSF52777">
    <property type="entry name" value="CoA-dependent acyltransferases"/>
    <property type="match status" value="1"/>
</dbReference>
<reference evidence="10 11" key="1">
    <citation type="submission" date="2017-11" db="EMBL/GenBank/DDBJ databases">
        <title>Evolution of Phototrophy in the Chloroflexi Phylum Driven by Horizontal Gene Transfer.</title>
        <authorList>
            <person name="Ward L.M."/>
            <person name="Hemp J."/>
            <person name="Shih P.M."/>
            <person name="Mcglynn S.E."/>
            <person name="Fischer W."/>
        </authorList>
    </citation>
    <scope>NUCLEOTIDE SEQUENCE [LARGE SCALE GENOMIC DNA]</scope>
    <source>
        <strain evidence="10">JP3_7</strain>
    </source>
</reference>
<evidence type="ECO:0000256" key="6">
    <source>
        <dbReference type="RuleBase" id="RU003423"/>
    </source>
</evidence>
<keyword evidence="3 6" id="KW-0808">Transferase</keyword>
<dbReference type="InterPro" id="IPR050743">
    <property type="entry name" value="2-oxoacid_DH_E2_comp"/>
</dbReference>
<evidence type="ECO:0000256" key="3">
    <source>
        <dbReference type="ARBA" id="ARBA00022679"/>
    </source>
</evidence>
<evidence type="ECO:0000256" key="5">
    <source>
        <dbReference type="ARBA" id="ARBA00023315"/>
    </source>
</evidence>
<evidence type="ECO:0000259" key="8">
    <source>
        <dbReference type="PROSITE" id="PS50968"/>
    </source>
</evidence>
<feature type="region of interest" description="Disordered" evidence="7">
    <location>
        <begin position="85"/>
        <end position="118"/>
    </location>
</feature>
<dbReference type="PANTHER" id="PTHR43178:SF5">
    <property type="entry name" value="LIPOAMIDE ACYLTRANSFERASE COMPONENT OF BRANCHED-CHAIN ALPHA-KETO ACID DEHYDROGENASE COMPLEX, MITOCHONDRIAL"/>
    <property type="match status" value="1"/>
</dbReference>
<dbReference type="InterPro" id="IPR011053">
    <property type="entry name" value="Single_hybrid_motif"/>
</dbReference>
<dbReference type="CDD" id="cd06849">
    <property type="entry name" value="lipoyl_domain"/>
    <property type="match status" value="1"/>
</dbReference>
<dbReference type="Pfam" id="PF00364">
    <property type="entry name" value="Biotin_lipoyl"/>
    <property type="match status" value="1"/>
</dbReference>
<sequence length="451" mass="48436">MDIVMPKVGLTMTEGVIVQWHKREGDCVHKGELLFTFETEKSTLDYEAPESGVLVRILVSEGQTVPCLTPVAQIEAPRTLADALTSTPDDRLAGVKHDGESSSSLDRQRRPISPRARLRAGELGVDLAQVAGSGPDGAVRERDVLSLAQSRPPKTPRATPVAQRMAAELGVDLSRVSGSGPDGRITREDVERAAQGQRFAGAEQGEGDGSPAAPSQSPSADYQPLSPARRITAQRLAANAQIAPHVTLFTEADAAHFVVAREQIGAELGEKISYNTLLVAICARALREHPYMNASWVDSLPDNPGQPGVARHSGIHIGLAVDTSRGLLVPVLRDVGAKPLAQIHRELNQLIARTLEGRVSPDELRDGTFTITNLGMFEVDGFTPIINLPQAAILGVGRITRKAVVTDDAIVARPVMTLSLSFDHRVVDGAPAARFLQRLKQLIERPFALMV</sequence>
<dbReference type="AlphaFoldDB" id="A0A2M8QA85"/>
<dbReference type="InterPro" id="IPR023213">
    <property type="entry name" value="CAT-like_dom_sf"/>
</dbReference>
<organism evidence="10 11">
    <name type="scientific">Candidatus Thermofonsia Clade 3 bacterium</name>
    <dbReference type="NCBI Taxonomy" id="2364212"/>
    <lineage>
        <taxon>Bacteria</taxon>
        <taxon>Bacillati</taxon>
        <taxon>Chloroflexota</taxon>
        <taxon>Candidatus Thermofontia</taxon>
        <taxon>Candidatus Thermofonsia Clade 3</taxon>
    </lineage>
</organism>
<dbReference type="GO" id="GO:0031405">
    <property type="term" value="F:lipoic acid binding"/>
    <property type="evidence" value="ECO:0007669"/>
    <property type="project" value="TreeGrafter"/>
</dbReference>
<dbReference type="PANTHER" id="PTHR43178">
    <property type="entry name" value="DIHYDROLIPOAMIDE ACETYLTRANSFERASE COMPONENT OF PYRUVATE DEHYDROGENASE COMPLEX"/>
    <property type="match status" value="1"/>
</dbReference>
<dbReference type="EC" id="2.3.1.-" evidence="6"/>
<dbReference type="Pfam" id="PF02817">
    <property type="entry name" value="E3_binding"/>
    <property type="match status" value="2"/>
</dbReference>
<gene>
    <name evidence="10" type="ORF">CUN48_12330</name>
</gene>
<dbReference type="InterPro" id="IPR001078">
    <property type="entry name" value="2-oxoacid_DH_actylTfrase"/>
</dbReference>
<dbReference type="EMBL" id="PGTN01000104">
    <property type="protein sequence ID" value="PJF46723.1"/>
    <property type="molecule type" value="Genomic_DNA"/>
</dbReference>
<evidence type="ECO:0000313" key="11">
    <source>
        <dbReference type="Proteomes" id="UP000230790"/>
    </source>
</evidence>
<proteinExistence type="inferred from homology"/>
<feature type="compositionally biased region" description="Basic and acidic residues" evidence="7">
    <location>
        <begin position="88"/>
        <end position="100"/>
    </location>
</feature>
<feature type="domain" description="Peripheral subunit-binding (PSBD)" evidence="9">
    <location>
        <begin position="111"/>
        <end position="148"/>
    </location>
</feature>
<dbReference type="InterPro" id="IPR000089">
    <property type="entry name" value="Biotin_lipoyl"/>
</dbReference>
<dbReference type="SUPFAM" id="SSF51230">
    <property type="entry name" value="Single hybrid motif"/>
    <property type="match status" value="1"/>
</dbReference>
<comment type="cofactor">
    <cofactor evidence="1 6">
        <name>(R)-lipoate</name>
        <dbReference type="ChEBI" id="CHEBI:83088"/>
    </cofactor>
</comment>
<accession>A0A2M8QA85</accession>
<comment type="similarity">
    <text evidence="2 6">Belongs to the 2-oxoacid dehydrogenase family.</text>
</comment>
<dbReference type="Gene3D" id="2.40.50.100">
    <property type="match status" value="1"/>
</dbReference>
<feature type="domain" description="Lipoyl-binding" evidence="8">
    <location>
        <begin position="1"/>
        <end position="75"/>
    </location>
</feature>
<evidence type="ECO:0000256" key="1">
    <source>
        <dbReference type="ARBA" id="ARBA00001938"/>
    </source>
</evidence>
<dbReference type="Proteomes" id="UP000230790">
    <property type="component" value="Unassembled WGS sequence"/>
</dbReference>
<evidence type="ECO:0000313" key="10">
    <source>
        <dbReference type="EMBL" id="PJF46723.1"/>
    </source>
</evidence>
<dbReference type="SUPFAM" id="SSF47005">
    <property type="entry name" value="Peripheral subunit-binding domain of 2-oxo acid dehydrogenase complex"/>
    <property type="match status" value="2"/>
</dbReference>
<dbReference type="GO" id="GO:0016407">
    <property type="term" value="F:acetyltransferase activity"/>
    <property type="evidence" value="ECO:0007669"/>
    <property type="project" value="TreeGrafter"/>
</dbReference>
<dbReference type="PROSITE" id="PS50968">
    <property type="entry name" value="BIOTINYL_LIPOYL"/>
    <property type="match status" value="1"/>
</dbReference>
<evidence type="ECO:0000256" key="7">
    <source>
        <dbReference type="SAM" id="MobiDB-lite"/>
    </source>
</evidence>
<dbReference type="InterPro" id="IPR036625">
    <property type="entry name" value="E3-bd_dom_sf"/>
</dbReference>
<feature type="region of interest" description="Disordered" evidence="7">
    <location>
        <begin position="199"/>
        <end position="224"/>
    </location>
</feature>
<evidence type="ECO:0000256" key="2">
    <source>
        <dbReference type="ARBA" id="ARBA00007317"/>
    </source>
</evidence>
<dbReference type="InterPro" id="IPR004167">
    <property type="entry name" value="PSBD"/>
</dbReference>
<evidence type="ECO:0000259" key="9">
    <source>
        <dbReference type="PROSITE" id="PS51826"/>
    </source>
</evidence>
<dbReference type="Pfam" id="PF00198">
    <property type="entry name" value="2-oxoacid_dh"/>
    <property type="match status" value="1"/>
</dbReference>
<keyword evidence="5 6" id="KW-0012">Acyltransferase</keyword>
<dbReference type="Gene3D" id="4.10.320.10">
    <property type="entry name" value="E3-binding domain"/>
    <property type="match status" value="2"/>
</dbReference>
<dbReference type="PROSITE" id="PS51826">
    <property type="entry name" value="PSBD"/>
    <property type="match status" value="2"/>
</dbReference>
<keyword evidence="4 6" id="KW-0450">Lipoyl</keyword>
<feature type="domain" description="Peripheral subunit-binding (PSBD)" evidence="9">
    <location>
        <begin position="157"/>
        <end position="194"/>
    </location>
</feature>
<name>A0A2M8QA85_9CHLR</name>
<feature type="compositionally biased region" description="Low complexity" evidence="7">
    <location>
        <begin position="210"/>
        <end position="220"/>
    </location>
</feature>
<protein>
    <recommendedName>
        <fullName evidence="6">Dihydrolipoamide acetyltransferase component of pyruvate dehydrogenase complex</fullName>
        <ecNumber evidence="6">2.3.1.-</ecNumber>
    </recommendedName>
</protein>
<dbReference type="Gene3D" id="3.30.559.10">
    <property type="entry name" value="Chloramphenicol acetyltransferase-like domain"/>
    <property type="match status" value="1"/>
</dbReference>
<comment type="caution">
    <text evidence="10">The sequence shown here is derived from an EMBL/GenBank/DDBJ whole genome shotgun (WGS) entry which is preliminary data.</text>
</comment>
<evidence type="ECO:0000256" key="4">
    <source>
        <dbReference type="ARBA" id="ARBA00022823"/>
    </source>
</evidence>
<dbReference type="GO" id="GO:0005737">
    <property type="term" value="C:cytoplasm"/>
    <property type="evidence" value="ECO:0007669"/>
    <property type="project" value="TreeGrafter"/>
</dbReference>